<feature type="signal peptide" evidence="2">
    <location>
        <begin position="1"/>
        <end position="18"/>
    </location>
</feature>
<proteinExistence type="predicted"/>
<gene>
    <name evidence="3" type="ORF">FB567DRAFT_533126</name>
</gene>
<name>A0A8K0QZC7_9PLEO</name>
<evidence type="ECO:0000313" key="3">
    <source>
        <dbReference type="EMBL" id="KAH7079690.1"/>
    </source>
</evidence>
<keyword evidence="1" id="KW-0812">Transmembrane</keyword>
<reference evidence="3" key="1">
    <citation type="journal article" date="2021" name="Nat. Commun.">
        <title>Genetic determinants of endophytism in the Arabidopsis root mycobiome.</title>
        <authorList>
            <person name="Mesny F."/>
            <person name="Miyauchi S."/>
            <person name="Thiergart T."/>
            <person name="Pickel B."/>
            <person name="Atanasova L."/>
            <person name="Karlsson M."/>
            <person name="Huettel B."/>
            <person name="Barry K.W."/>
            <person name="Haridas S."/>
            <person name="Chen C."/>
            <person name="Bauer D."/>
            <person name="Andreopoulos W."/>
            <person name="Pangilinan J."/>
            <person name="LaButti K."/>
            <person name="Riley R."/>
            <person name="Lipzen A."/>
            <person name="Clum A."/>
            <person name="Drula E."/>
            <person name="Henrissat B."/>
            <person name="Kohler A."/>
            <person name="Grigoriev I.V."/>
            <person name="Martin F.M."/>
            <person name="Hacquard S."/>
        </authorList>
    </citation>
    <scope>NUCLEOTIDE SEQUENCE</scope>
    <source>
        <strain evidence="3">MPI-SDFR-AT-0120</strain>
    </source>
</reference>
<protein>
    <submittedName>
        <fullName evidence="3">Uncharacterized protein</fullName>
    </submittedName>
</protein>
<accession>A0A8K0QZC7</accession>
<dbReference type="Proteomes" id="UP000813461">
    <property type="component" value="Unassembled WGS sequence"/>
</dbReference>
<evidence type="ECO:0000256" key="1">
    <source>
        <dbReference type="SAM" id="Phobius"/>
    </source>
</evidence>
<dbReference type="EMBL" id="JAGMVJ010000016">
    <property type="protein sequence ID" value="KAH7079690.1"/>
    <property type="molecule type" value="Genomic_DNA"/>
</dbReference>
<evidence type="ECO:0000256" key="2">
    <source>
        <dbReference type="SAM" id="SignalP"/>
    </source>
</evidence>
<organism evidence="3 4">
    <name type="scientific">Paraphoma chrysanthemicola</name>
    <dbReference type="NCBI Taxonomy" id="798071"/>
    <lineage>
        <taxon>Eukaryota</taxon>
        <taxon>Fungi</taxon>
        <taxon>Dikarya</taxon>
        <taxon>Ascomycota</taxon>
        <taxon>Pezizomycotina</taxon>
        <taxon>Dothideomycetes</taxon>
        <taxon>Pleosporomycetidae</taxon>
        <taxon>Pleosporales</taxon>
        <taxon>Pleosporineae</taxon>
        <taxon>Phaeosphaeriaceae</taxon>
        <taxon>Paraphoma</taxon>
    </lineage>
</organism>
<keyword evidence="1" id="KW-0472">Membrane</keyword>
<keyword evidence="4" id="KW-1185">Reference proteome</keyword>
<dbReference type="OrthoDB" id="3793221at2759"/>
<comment type="caution">
    <text evidence="3">The sequence shown here is derived from an EMBL/GenBank/DDBJ whole genome shotgun (WGS) entry which is preliminary data.</text>
</comment>
<feature type="chain" id="PRO_5035439080" evidence="2">
    <location>
        <begin position="19"/>
        <end position="567"/>
    </location>
</feature>
<keyword evidence="2" id="KW-0732">Signal</keyword>
<evidence type="ECO:0000313" key="4">
    <source>
        <dbReference type="Proteomes" id="UP000813461"/>
    </source>
</evidence>
<feature type="transmembrane region" description="Helical" evidence="1">
    <location>
        <begin position="134"/>
        <end position="154"/>
    </location>
</feature>
<keyword evidence="1" id="KW-1133">Transmembrane helix</keyword>
<dbReference type="AlphaFoldDB" id="A0A8K0QZC7"/>
<sequence>MLAARILAVTFFLNEAYGLALTSRTTPVPQVPSLVGRADDPAIPTFTFGSNEQYFPSQAAEPRPAGTLVQIFPTGVHDEFPDDGITIALGAELRTKISDIVAQQCNTGSFTQDCHNALMPVIQDSNIAAHTKRFVVIGGLAIISGIIGIVALLIEMGRIANYEVPQDIKLNHNDLVQIQSIGGASTYAAIAAETTAIPHTVSWKPSTTTAANTITIETLAVDKDDHKAGDILFRIPPDVATRIGDFLAMTGIHDTQNKCKDQSIKRADTTEECLRALQRHAMDLADAGPSNLLQVAQQNIPVRPAVGQPIGFPAQDLAMNGVQILVPVYRVAYVYAPRRPNFDMEWSPGVFAIGATAVVIAAHAASAVGESLKEIWVSKSQLVKDFTEDKLSCPKDVLCIADDCMGQDDGEILETAYPYCLKSTNYGCACHPVAYAHELEVEADYIDKQYEWLEELIRKSELPPLTPNCINGEEPLADASEKFKTWSENFCKGHESLESSFTVASEDIQLSPGWKSEVDFRKKGTEKCPFDCQEMFSAFDTPPCITSTGIQRYGTVETDCGKASYGM</sequence>